<keyword evidence="1" id="KW-0175">Coiled coil</keyword>
<dbReference type="EMBL" id="BKCJ010497647">
    <property type="protein sequence ID" value="GFA83775.1"/>
    <property type="molecule type" value="Genomic_DNA"/>
</dbReference>
<evidence type="ECO:0000313" key="2">
    <source>
        <dbReference type="EMBL" id="GFA83775.1"/>
    </source>
</evidence>
<feature type="non-terminal residue" evidence="2">
    <location>
        <position position="1"/>
    </location>
</feature>
<reference evidence="2" key="1">
    <citation type="journal article" date="2019" name="Sci. Rep.">
        <title>Draft genome of Tanacetum cinerariifolium, the natural source of mosquito coil.</title>
        <authorList>
            <person name="Yamashiro T."/>
            <person name="Shiraishi A."/>
            <person name="Satake H."/>
            <person name="Nakayama K."/>
        </authorList>
    </citation>
    <scope>NUCLEOTIDE SEQUENCE</scope>
</reference>
<organism evidence="2">
    <name type="scientific">Tanacetum cinerariifolium</name>
    <name type="common">Dalmatian daisy</name>
    <name type="synonym">Chrysanthemum cinerariifolium</name>
    <dbReference type="NCBI Taxonomy" id="118510"/>
    <lineage>
        <taxon>Eukaryota</taxon>
        <taxon>Viridiplantae</taxon>
        <taxon>Streptophyta</taxon>
        <taxon>Embryophyta</taxon>
        <taxon>Tracheophyta</taxon>
        <taxon>Spermatophyta</taxon>
        <taxon>Magnoliopsida</taxon>
        <taxon>eudicotyledons</taxon>
        <taxon>Gunneridae</taxon>
        <taxon>Pentapetalae</taxon>
        <taxon>asterids</taxon>
        <taxon>campanulids</taxon>
        <taxon>Asterales</taxon>
        <taxon>Asteraceae</taxon>
        <taxon>Asteroideae</taxon>
        <taxon>Anthemideae</taxon>
        <taxon>Anthemidinae</taxon>
        <taxon>Tanacetum</taxon>
    </lineage>
</organism>
<gene>
    <name evidence="2" type="ORF">Tci_655747</name>
</gene>
<dbReference type="AlphaFoldDB" id="A0A699KDZ6"/>
<proteinExistence type="predicted"/>
<feature type="coiled-coil region" evidence="1">
    <location>
        <begin position="81"/>
        <end position="118"/>
    </location>
</feature>
<evidence type="ECO:0008006" key="3">
    <source>
        <dbReference type="Google" id="ProtNLM"/>
    </source>
</evidence>
<comment type="caution">
    <text evidence="2">The sequence shown here is derived from an EMBL/GenBank/DDBJ whole genome shotgun (WGS) entry which is preliminary data.</text>
</comment>
<accession>A0A699KDZ6</accession>
<name>A0A699KDZ6_TANCI</name>
<sequence length="161" mass="19288">YGHLAKECRKPKWVKDYSYHKEKMMFCKQEEKGVPLCAEQSDWLHDTDEEPNEQELEGRYMYMAKIQEEDHNADDHDEDERVELSNLIENLKLDIDENKKLQKKLKKANATLTHNLNESKYALTESNDIRDRCRSVIHQKRLSLRSTKRIKIVNLKRRDQT</sequence>
<protein>
    <recommendedName>
        <fullName evidence="3">Gag-pol polyprotein</fullName>
    </recommendedName>
</protein>
<evidence type="ECO:0000256" key="1">
    <source>
        <dbReference type="SAM" id="Coils"/>
    </source>
</evidence>